<sequence length="247" mass="26495">MLIRYASEQGDGEHNEDYVAAGTDWAFVLDGATAAPGVRTGCRHGVRWLVHRLGAALATELSSARRRPLPDALAGAIDRTRDAHDGCDLGNPDSPSATAAVARRTEDGLDYLVLADSAVLFPGPDGTVTAVSDDRLDHLPGGRPYSLELVRASRNVRGGFWVAGTAVEAAYEAVTGSVRPADGRLALMTDGCTRLVEHYGHAWSSVWRHLVDSGPESLIAWVRTEERRNGVERGKTHDDATALYAEL</sequence>
<dbReference type="SUPFAM" id="SSF81606">
    <property type="entry name" value="PP2C-like"/>
    <property type="match status" value="1"/>
</dbReference>
<dbReference type="RefSeq" id="WP_179645180.1">
    <property type="nucleotide sequence ID" value="NZ_BAAAYY010000046.1"/>
</dbReference>
<proteinExistence type="predicted"/>
<protein>
    <recommendedName>
        <fullName evidence="1">PPM-type phosphatase domain-containing protein</fullName>
    </recommendedName>
</protein>
<dbReference type="InterPro" id="IPR036457">
    <property type="entry name" value="PPM-type-like_dom_sf"/>
</dbReference>
<gene>
    <name evidence="2" type="ORF">HDA32_004655</name>
</gene>
<name>A0A852U1X3_9ACTN</name>
<dbReference type="Pfam" id="PF13672">
    <property type="entry name" value="PP2C_2"/>
    <property type="match status" value="1"/>
</dbReference>
<comment type="caution">
    <text evidence="2">The sequence shown here is derived from an EMBL/GenBank/DDBJ whole genome shotgun (WGS) entry which is preliminary data.</text>
</comment>
<dbReference type="Proteomes" id="UP000589036">
    <property type="component" value="Unassembled WGS sequence"/>
</dbReference>
<dbReference type="Gene3D" id="3.60.40.10">
    <property type="entry name" value="PPM-type phosphatase domain"/>
    <property type="match status" value="1"/>
</dbReference>
<feature type="domain" description="PPM-type phosphatase" evidence="1">
    <location>
        <begin position="8"/>
        <end position="221"/>
    </location>
</feature>
<dbReference type="InterPro" id="IPR001932">
    <property type="entry name" value="PPM-type_phosphatase-like_dom"/>
</dbReference>
<evidence type="ECO:0000313" key="2">
    <source>
        <dbReference type="EMBL" id="NYE49535.1"/>
    </source>
</evidence>
<keyword evidence="3" id="KW-1185">Reference proteome</keyword>
<reference evidence="2 3" key="1">
    <citation type="submission" date="2020-07" db="EMBL/GenBank/DDBJ databases">
        <title>Sequencing the genomes of 1000 actinobacteria strains.</title>
        <authorList>
            <person name="Klenk H.-P."/>
        </authorList>
    </citation>
    <scope>NUCLEOTIDE SEQUENCE [LARGE SCALE GENOMIC DNA]</scope>
    <source>
        <strain evidence="2 3">CXB654</strain>
    </source>
</reference>
<accession>A0A852U1X3</accession>
<organism evidence="2 3">
    <name type="scientific">Spinactinospora alkalitolerans</name>
    <dbReference type="NCBI Taxonomy" id="687207"/>
    <lineage>
        <taxon>Bacteria</taxon>
        <taxon>Bacillati</taxon>
        <taxon>Actinomycetota</taxon>
        <taxon>Actinomycetes</taxon>
        <taxon>Streptosporangiales</taxon>
        <taxon>Nocardiopsidaceae</taxon>
        <taxon>Spinactinospora</taxon>
    </lineage>
</organism>
<evidence type="ECO:0000259" key="1">
    <source>
        <dbReference type="Pfam" id="PF13672"/>
    </source>
</evidence>
<evidence type="ECO:0000313" key="3">
    <source>
        <dbReference type="Proteomes" id="UP000589036"/>
    </source>
</evidence>
<dbReference type="AlphaFoldDB" id="A0A852U1X3"/>
<dbReference type="EMBL" id="JACCCC010000001">
    <property type="protein sequence ID" value="NYE49535.1"/>
    <property type="molecule type" value="Genomic_DNA"/>
</dbReference>